<dbReference type="EMBL" id="CP046072">
    <property type="protein sequence ID" value="QSZ40893.1"/>
    <property type="molecule type" value="Genomic_DNA"/>
</dbReference>
<accession>A0A975AYM1</accession>
<protein>
    <recommendedName>
        <fullName evidence="1">Plasminogen-binding protein PgbA N-terminal domain-containing protein</fullName>
    </recommendedName>
</protein>
<dbReference type="RefSeq" id="WP_207562168.1">
    <property type="nucleotide sequence ID" value="NZ_CP046072.1"/>
</dbReference>
<evidence type="ECO:0000313" key="3">
    <source>
        <dbReference type="Proteomes" id="UP000671852"/>
    </source>
</evidence>
<keyword evidence="3" id="KW-1185">Reference proteome</keyword>
<dbReference type="KEGG" id="saqt:GJV85_01780"/>
<dbReference type="Pfam" id="PF15436">
    <property type="entry name" value="PGBA_N"/>
    <property type="match status" value="1"/>
</dbReference>
<dbReference type="InterPro" id="IPR029276">
    <property type="entry name" value="PgbA_N"/>
</dbReference>
<reference evidence="2" key="2">
    <citation type="submission" date="2021-04" db="EMBL/GenBank/DDBJ databases">
        <title>Isolation and characterization of a novel species of the genus Sulfurimonas.</title>
        <authorList>
            <person name="Fukui M."/>
        </authorList>
    </citation>
    <scope>NUCLEOTIDE SEQUENCE</scope>
    <source>
        <strain evidence="2">H1576</strain>
    </source>
</reference>
<evidence type="ECO:0000259" key="1">
    <source>
        <dbReference type="Pfam" id="PF15436"/>
    </source>
</evidence>
<feature type="domain" description="Plasminogen-binding protein PgbA N-terminal" evidence="1">
    <location>
        <begin position="19"/>
        <end position="231"/>
    </location>
</feature>
<reference evidence="2" key="1">
    <citation type="submission" date="2019-11" db="EMBL/GenBank/DDBJ databases">
        <authorList>
            <person name="Kojima H."/>
        </authorList>
    </citation>
    <scope>NUCLEOTIDE SEQUENCE</scope>
    <source>
        <strain evidence="2">H1576</strain>
    </source>
</reference>
<dbReference type="Proteomes" id="UP000671852">
    <property type="component" value="Chromosome"/>
</dbReference>
<evidence type="ECO:0000313" key="2">
    <source>
        <dbReference type="EMBL" id="QSZ40893.1"/>
    </source>
</evidence>
<sequence>MKYIFILIMLTFELFSAVVKAPILSLNEDIITIEVDRVDVGMSGFVVHKISDEHSIILKNTVVLKYDKESKIATLKMSEFTSLNSDALPRGKWKVEVGDEVELAFGYSRAILIAPSEEVYHRVTKSVNTQWVHSDIFATSLSYTGHPTPLIEDFQSFGELTSVGLLFIFLDKKLYTIDIQSFKILNISDAPLEQEYVELPFHSRVEKIAANWFGKGSSRLKEYEPYYYTLLAEYNKDNRKFYEILKEKKLLHIVDKFEIGE</sequence>
<organism evidence="2 3">
    <name type="scientific">Sulfurimonas aquatica</name>
    <dbReference type="NCBI Taxonomy" id="2672570"/>
    <lineage>
        <taxon>Bacteria</taxon>
        <taxon>Pseudomonadati</taxon>
        <taxon>Campylobacterota</taxon>
        <taxon>Epsilonproteobacteria</taxon>
        <taxon>Campylobacterales</taxon>
        <taxon>Sulfurimonadaceae</taxon>
        <taxon>Sulfurimonas</taxon>
    </lineage>
</organism>
<dbReference type="AlphaFoldDB" id="A0A975AYM1"/>
<gene>
    <name evidence="2" type="ORF">GJV85_01780</name>
</gene>
<proteinExistence type="predicted"/>
<name>A0A975AYM1_9BACT</name>